<dbReference type="EMBL" id="JAINUG010000213">
    <property type="protein sequence ID" value="KAJ8387294.1"/>
    <property type="molecule type" value="Genomic_DNA"/>
</dbReference>
<keyword evidence="2" id="KW-1185">Reference proteome</keyword>
<comment type="caution">
    <text evidence="1">The sequence shown here is derived from an EMBL/GenBank/DDBJ whole genome shotgun (WGS) entry which is preliminary data.</text>
</comment>
<name>A0AAD7RN74_9TELE</name>
<gene>
    <name evidence="1" type="ORF">AAFF_G00157900</name>
</gene>
<evidence type="ECO:0000313" key="1">
    <source>
        <dbReference type="EMBL" id="KAJ8387294.1"/>
    </source>
</evidence>
<dbReference type="AlphaFoldDB" id="A0AAD7RN74"/>
<evidence type="ECO:0000313" key="2">
    <source>
        <dbReference type="Proteomes" id="UP001221898"/>
    </source>
</evidence>
<accession>A0AAD7RN74</accession>
<protein>
    <submittedName>
        <fullName evidence="1">Uncharacterized protein</fullName>
    </submittedName>
</protein>
<reference evidence="1" key="1">
    <citation type="journal article" date="2023" name="Science">
        <title>Genome structures resolve the early diversification of teleost fishes.</title>
        <authorList>
            <person name="Parey E."/>
            <person name="Louis A."/>
            <person name="Montfort J."/>
            <person name="Bouchez O."/>
            <person name="Roques C."/>
            <person name="Iampietro C."/>
            <person name="Lluch J."/>
            <person name="Castinel A."/>
            <person name="Donnadieu C."/>
            <person name="Desvignes T."/>
            <person name="Floi Bucao C."/>
            <person name="Jouanno E."/>
            <person name="Wen M."/>
            <person name="Mejri S."/>
            <person name="Dirks R."/>
            <person name="Jansen H."/>
            <person name="Henkel C."/>
            <person name="Chen W.J."/>
            <person name="Zahm M."/>
            <person name="Cabau C."/>
            <person name="Klopp C."/>
            <person name="Thompson A.W."/>
            <person name="Robinson-Rechavi M."/>
            <person name="Braasch I."/>
            <person name="Lecointre G."/>
            <person name="Bobe J."/>
            <person name="Postlethwait J.H."/>
            <person name="Berthelot C."/>
            <person name="Roest Crollius H."/>
            <person name="Guiguen Y."/>
        </authorList>
    </citation>
    <scope>NUCLEOTIDE SEQUENCE</scope>
    <source>
        <strain evidence="1">NC1722</strain>
    </source>
</reference>
<sequence length="64" mass="7027">MMLIIFQQPTNAFDFSSGLERGRCSRDAPPFKRGRISRGDFGVLSGPESVTRVELIQPAQGSDV</sequence>
<organism evidence="1 2">
    <name type="scientific">Aldrovandia affinis</name>
    <dbReference type="NCBI Taxonomy" id="143900"/>
    <lineage>
        <taxon>Eukaryota</taxon>
        <taxon>Metazoa</taxon>
        <taxon>Chordata</taxon>
        <taxon>Craniata</taxon>
        <taxon>Vertebrata</taxon>
        <taxon>Euteleostomi</taxon>
        <taxon>Actinopterygii</taxon>
        <taxon>Neopterygii</taxon>
        <taxon>Teleostei</taxon>
        <taxon>Notacanthiformes</taxon>
        <taxon>Halosauridae</taxon>
        <taxon>Aldrovandia</taxon>
    </lineage>
</organism>
<dbReference type="Proteomes" id="UP001221898">
    <property type="component" value="Unassembled WGS sequence"/>
</dbReference>
<proteinExistence type="predicted"/>